<organism evidence="1 2">
    <name type="scientific">Brucella intermedia LMG 3301</name>
    <dbReference type="NCBI Taxonomy" id="641118"/>
    <lineage>
        <taxon>Bacteria</taxon>
        <taxon>Pseudomonadati</taxon>
        <taxon>Pseudomonadota</taxon>
        <taxon>Alphaproteobacteria</taxon>
        <taxon>Hyphomicrobiales</taxon>
        <taxon>Brucellaceae</taxon>
        <taxon>Brucella/Ochrobactrum group</taxon>
        <taxon>Brucella</taxon>
    </lineage>
</organism>
<proteinExistence type="predicted"/>
<evidence type="ECO:0000313" key="1">
    <source>
        <dbReference type="EMBL" id="EEQ95108.1"/>
    </source>
</evidence>
<comment type="caution">
    <text evidence="1">The sequence shown here is derived from an EMBL/GenBank/DDBJ whole genome shotgun (WGS) entry which is preliminary data.</text>
</comment>
<dbReference type="AlphaFoldDB" id="C4WIR7"/>
<gene>
    <name evidence="1" type="ORF">OINT_1000456</name>
</gene>
<sequence length="125" mass="14021">MLPCYPIREETTMVLTTIVAQLSCSELERSTEWFATIFDRNPDARPMQGLAEWHHGPSAGFQLYQNPADAGHGTLTLIVGDVRAEHARLSFDGIRPGNIEAADYMMILRLRDPDRNLVVLAQPRS</sequence>
<dbReference type="EMBL" id="ACQA01000001">
    <property type="protein sequence ID" value="EEQ95108.1"/>
    <property type="molecule type" value="Genomic_DNA"/>
</dbReference>
<accession>C4WIR7</accession>
<dbReference type="SUPFAM" id="SSF54593">
    <property type="entry name" value="Glyoxalase/Bleomycin resistance protein/Dihydroxybiphenyl dioxygenase"/>
    <property type="match status" value="1"/>
</dbReference>
<protein>
    <recommendedName>
        <fullName evidence="3">Glyoxalase/bleomycin resistance protein/dioxygenase</fullName>
    </recommendedName>
</protein>
<evidence type="ECO:0008006" key="3">
    <source>
        <dbReference type="Google" id="ProtNLM"/>
    </source>
</evidence>
<dbReference type="Gene3D" id="3.10.180.10">
    <property type="entry name" value="2,3-Dihydroxybiphenyl 1,2-Dioxygenase, domain 1"/>
    <property type="match status" value="1"/>
</dbReference>
<name>C4WIR7_9HYPH</name>
<reference evidence="1 2" key="1">
    <citation type="submission" date="2009-05" db="EMBL/GenBank/DDBJ databases">
        <authorList>
            <person name="Setubal J.C."/>
            <person name="Boyle S."/>
            <person name="Crasta O.R."/>
            <person name="Gillespie J.J."/>
            <person name="Kenyon R.W."/>
            <person name="Lu J."/>
            <person name="Mane S."/>
            <person name="Nagrani S."/>
            <person name="Shallom J.M."/>
            <person name="Shallom S."/>
            <person name="Shukla M."/>
            <person name="Snyder E.E."/>
            <person name="Sobral B.W."/>
            <person name="Wattam A.R."/>
            <person name="Will R."/>
            <person name="Williams K."/>
            <person name="Yoo H."/>
            <person name="Munk C."/>
            <person name="Tapia R."/>
            <person name="Green L."/>
            <person name="Rogers Y."/>
            <person name="Detter J.C."/>
            <person name="Bruce D."/>
            <person name="Brettin T.S."/>
            <person name="Tsolis R."/>
        </authorList>
    </citation>
    <scope>NUCLEOTIDE SEQUENCE [LARGE SCALE GENOMIC DNA]</scope>
    <source>
        <strain evidence="1 2">LMG 3301</strain>
    </source>
</reference>
<evidence type="ECO:0000313" key="2">
    <source>
        <dbReference type="Proteomes" id="UP000004386"/>
    </source>
</evidence>
<dbReference type="Proteomes" id="UP000004386">
    <property type="component" value="Unassembled WGS sequence"/>
</dbReference>
<dbReference type="HOGENOM" id="CLU_148021_1_0_5"/>
<dbReference type="InterPro" id="IPR029068">
    <property type="entry name" value="Glyas_Bleomycin-R_OHBP_Dase"/>
</dbReference>